<evidence type="ECO:0000313" key="2">
    <source>
        <dbReference type="Proteomes" id="UP000440578"/>
    </source>
</evidence>
<dbReference type="AlphaFoldDB" id="A0A6A4X332"/>
<proteinExistence type="predicted"/>
<dbReference type="OrthoDB" id="6375850at2759"/>
<gene>
    <name evidence="1" type="ORF">FJT64_015820</name>
</gene>
<organism evidence="1 2">
    <name type="scientific">Amphibalanus amphitrite</name>
    <name type="common">Striped barnacle</name>
    <name type="synonym">Balanus amphitrite</name>
    <dbReference type="NCBI Taxonomy" id="1232801"/>
    <lineage>
        <taxon>Eukaryota</taxon>
        <taxon>Metazoa</taxon>
        <taxon>Ecdysozoa</taxon>
        <taxon>Arthropoda</taxon>
        <taxon>Crustacea</taxon>
        <taxon>Multicrustacea</taxon>
        <taxon>Cirripedia</taxon>
        <taxon>Thoracica</taxon>
        <taxon>Thoracicalcarea</taxon>
        <taxon>Balanomorpha</taxon>
        <taxon>Balanoidea</taxon>
        <taxon>Balanidae</taxon>
        <taxon>Amphibalaninae</taxon>
        <taxon>Amphibalanus</taxon>
    </lineage>
</organism>
<dbReference type="EMBL" id="VIIS01000074">
    <property type="protein sequence ID" value="KAF0313685.1"/>
    <property type="molecule type" value="Genomic_DNA"/>
</dbReference>
<sequence length="261" mass="29841">MCPREDRAALLAADAERQRLQREELGRRAPHKLALHYSREVYVAPPRLQLGQMDVICAHCGALRWRQESPGACRHAGKLASMGCQQVRQPGWNPVFTVHGTDRIGSLLPAEGAQPEYLQIYFYDRELEARMDIHILIIVRPEDRTADNLDAVISPELPDQTQSDQARRLHDIVLRTMVHRPCNIIRPVPACIIDGRCDKGFPKPYAAVTEWRDDSLYPVYRRRVAADGGQETTHFEMLTRHMGHDKKFTERTTGSPIRHLN</sequence>
<protein>
    <recommendedName>
        <fullName evidence="3">Helitron helicase-like domain-containing protein</fullName>
    </recommendedName>
</protein>
<evidence type="ECO:0008006" key="3">
    <source>
        <dbReference type="Google" id="ProtNLM"/>
    </source>
</evidence>
<comment type="caution">
    <text evidence="1">The sequence shown here is derived from an EMBL/GenBank/DDBJ whole genome shotgun (WGS) entry which is preliminary data.</text>
</comment>
<evidence type="ECO:0000313" key="1">
    <source>
        <dbReference type="EMBL" id="KAF0313685.1"/>
    </source>
</evidence>
<reference evidence="1 2" key="1">
    <citation type="submission" date="2019-07" db="EMBL/GenBank/DDBJ databases">
        <title>Draft genome assembly of a fouling barnacle, Amphibalanus amphitrite (Darwin, 1854): The first reference genome for Thecostraca.</title>
        <authorList>
            <person name="Kim W."/>
        </authorList>
    </citation>
    <scope>NUCLEOTIDE SEQUENCE [LARGE SCALE GENOMIC DNA]</scope>
    <source>
        <strain evidence="1">SNU_AA5</strain>
        <tissue evidence="1">Soma without cirri and trophi</tissue>
    </source>
</reference>
<dbReference type="Proteomes" id="UP000440578">
    <property type="component" value="Unassembled WGS sequence"/>
</dbReference>
<name>A0A6A4X332_AMPAM</name>
<keyword evidence="2" id="KW-1185">Reference proteome</keyword>
<accession>A0A6A4X332</accession>